<dbReference type="OrthoDB" id="10253744at2759"/>
<dbReference type="AlphaFoldDB" id="A0A2T4C8L1"/>
<feature type="non-terminal residue" evidence="1">
    <location>
        <position position="73"/>
    </location>
</feature>
<accession>A0A2T4C8L1</accession>
<name>A0A2T4C8L1_TRILO</name>
<protein>
    <submittedName>
        <fullName evidence="1">Uncharacterized protein</fullName>
    </submittedName>
</protein>
<gene>
    <name evidence="1" type="ORF">M440DRAFT_26542</name>
</gene>
<dbReference type="EMBL" id="KZ679130">
    <property type="protein sequence ID" value="PTB77885.1"/>
    <property type="molecule type" value="Genomic_DNA"/>
</dbReference>
<evidence type="ECO:0000313" key="1">
    <source>
        <dbReference type="EMBL" id="PTB77885.1"/>
    </source>
</evidence>
<proteinExistence type="predicted"/>
<dbReference type="STRING" id="983965.A0A2T4C8L1"/>
<evidence type="ECO:0000313" key="2">
    <source>
        <dbReference type="Proteomes" id="UP000240760"/>
    </source>
</evidence>
<dbReference type="Proteomes" id="UP000240760">
    <property type="component" value="Unassembled WGS sequence"/>
</dbReference>
<reference evidence="1 2" key="1">
    <citation type="submission" date="2016-07" db="EMBL/GenBank/DDBJ databases">
        <title>Multiple horizontal gene transfer events from other fungi enriched the ability of initially mycotrophic Trichoderma (Ascomycota) to feed on dead plant biomass.</title>
        <authorList>
            <consortium name="DOE Joint Genome Institute"/>
            <person name="Aerts A."/>
            <person name="Atanasova L."/>
            <person name="Chenthamara K."/>
            <person name="Zhang J."/>
            <person name="Grujic M."/>
            <person name="Henrissat B."/>
            <person name="Kuo A."/>
            <person name="Salamov A."/>
            <person name="Lipzen A."/>
            <person name="Labutti K."/>
            <person name="Barry K."/>
            <person name="Miao Y."/>
            <person name="Rahimi M.J."/>
            <person name="Shen Q."/>
            <person name="Grigoriev I.V."/>
            <person name="Kubicek C.P."/>
            <person name="Druzhinina I.S."/>
        </authorList>
    </citation>
    <scope>NUCLEOTIDE SEQUENCE [LARGE SCALE GENOMIC DNA]</scope>
    <source>
        <strain evidence="1 2">ATCC 18648</strain>
    </source>
</reference>
<feature type="non-terminal residue" evidence="1">
    <location>
        <position position="1"/>
    </location>
</feature>
<organism evidence="1 2">
    <name type="scientific">Trichoderma longibrachiatum ATCC 18648</name>
    <dbReference type="NCBI Taxonomy" id="983965"/>
    <lineage>
        <taxon>Eukaryota</taxon>
        <taxon>Fungi</taxon>
        <taxon>Dikarya</taxon>
        <taxon>Ascomycota</taxon>
        <taxon>Pezizomycotina</taxon>
        <taxon>Sordariomycetes</taxon>
        <taxon>Hypocreomycetidae</taxon>
        <taxon>Hypocreales</taxon>
        <taxon>Hypocreaceae</taxon>
        <taxon>Trichoderma</taxon>
    </lineage>
</organism>
<sequence>LFARTRPEADGDECLHDCESCAVKYPRGFKVDEEDVLYGHVKGWSTHVLVGTGKTDWVRDVADEKGSVMEAID</sequence>
<keyword evidence="2" id="KW-1185">Reference proteome</keyword>